<dbReference type="InterPro" id="IPR029063">
    <property type="entry name" value="SAM-dependent_MTases_sf"/>
</dbReference>
<evidence type="ECO:0008006" key="2">
    <source>
        <dbReference type="Google" id="ProtNLM"/>
    </source>
</evidence>
<organism evidence="1">
    <name type="scientific">viral metagenome</name>
    <dbReference type="NCBI Taxonomy" id="1070528"/>
    <lineage>
        <taxon>unclassified sequences</taxon>
        <taxon>metagenomes</taxon>
        <taxon>organismal metagenomes</taxon>
    </lineage>
</organism>
<name>A0A6C0JM37_9ZZZZ</name>
<sequence>MKLYDDFKEVMHHHHQQLTKIAIKHGELEGNIFTYDGQRTGDFMHAKMRNVFNIAQLCDDTVLEIGFNVGNSAMIFLTANSDIKFYAVDVMIHKEAVKEAVDYLNKHFNNRVTLFEGDSLKVIPSLDRAFRDRISLYHIDGWHAKEGIQADLKNCYELSKNGAFVICDDTNNKCIQDEYDAYVAANKVKHRPDLVQVKPPNWSHEIGQFIKEV</sequence>
<dbReference type="SUPFAM" id="SSF53335">
    <property type="entry name" value="S-adenosyl-L-methionine-dependent methyltransferases"/>
    <property type="match status" value="1"/>
</dbReference>
<dbReference type="EMBL" id="MN740668">
    <property type="protein sequence ID" value="QHU06825.1"/>
    <property type="molecule type" value="Genomic_DNA"/>
</dbReference>
<dbReference type="Pfam" id="PF13578">
    <property type="entry name" value="Methyltransf_24"/>
    <property type="match status" value="1"/>
</dbReference>
<reference evidence="1" key="1">
    <citation type="journal article" date="2020" name="Nature">
        <title>Giant virus diversity and host interactions through global metagenomics.</title>
        <authorList>
            <person name="Schulz F."/>
            <person name="Roux S."/>
            <person name="Paez-Espino D."/>
            <person name="Jungbluth S."/>
            <person name="Walsh D.A."/>
            <person name="Denef V.J."/>
            <person name="McMahon K.D."/>
            <person name="Konstantinidis K.T."/>
            <person name="Eloe-Fadrosh E.A."/>
            <person name="Kyrpides N.C."/>
            <person name="Woyke T."/>
        </authorList>
    </citation>
    <scope>NUCLEOTIDE SEQUENCE</scope>
    <source>
        <strain evidence="1">GVMAG-S-1038524-41</strain>
    </source>
</reference>
<proteinExistence type="predicted"/>
<dbReference type="Gene3D" id="3.40.50.150">
    <property type="entry name" value="Vaccinia Virus protein VP39"/>
    <property type="match status" value="1"/>
</dbReference>
<evidence type="ECO:0000313" key="1">
    <source>
        <dbReference type="EMBL" id="QHU06825.1"/>
    </source>
</evidence>
<dbReference type="AlphaFoldDB" id="A0A6C0JM37"/>
<protein>
    <recommendedName>
        <fullName evidence="2">Methyltransferase</fullName>
    </recommendedName>
</protein>
<accession>A0A6C0JM37</accession>